<organism evidence="1">
    <name type="scientific">Anguilla anguilla</name>
    <name type="common">European freshwater eel</name>
    <name type="synonym">Muraena anguilla</name>
    <dbReference type="NCBI Taxonomy" id="7936"/>
    <lineage>
        <taxon>Eukaryota</taxon>
        <taxon>Metazoa</taxon>
        <taxon>Chordata</taxon>
        <taxon>Craniata</taxon>
        <taxon>Vertebrata</taxon>
        <taxon>Euteleostomi</taxon>
        <taxon>Actinopterygii</taxon>
        <taxon>Neopterygii</taxon>
        <taxon>Teleostei</taxon>
        <taxon>Anguilliformes</taxon>
        <taxon>Anguillidae</taxon>
        <taxon>Anguilla</taxon>
    </lineage>
</organism>
<dbReference type="EMBL" id="GBXM01049618">
    <property type="protein sequence ID" value="JAH58959.1"/>
    <property type="molecule type" value="Transcribed_RNA"/>
</dbReference>
<name>A0A0E9TZ63_ANGAN</name>
<evidence type="ECO:0000313" key="1">
    <source>
        <dbReference type="EMBL" id="JAH58959.1"/>
    </source>
</evidence>
<accession>A0A0E9TZ63</accession>
<protein>
    <submittedName>
        <fullName evidence="1">Uncharacterized protein</fullName>
    </submittedName>
</protein>
<reference evidence="1" key="2">
    <citation type="journal article" date="2015" name="Fish Shellfish Immunol.">
        <title>Early steps in the European eel (Anguilla anguilla)-Vibrio vulnificus interaction in the gills: Role of the RtxA13 toxin.</title>
        <authorList>
            <person name="Callol A."/>
            <person name="Pajuelo D."/>
            <person name="Ebbesson L."/>
            <person name="Teles M."/>
            <person name="MacKenzie S."/>
            <person name="Amaro C."/>
        </authorList>
    </citation>
    <scope>NUCLEOTIDE SEQUENCE</scope>
</reference>
<reference evidence="1" key="1">
    <citation type="submission" date="2014-11" db="EMBL/GenBank/DDBJ databases">
        <authorList>
            <person name="Amaro Gonzalez C."/>
        </authorList>
    </citation>
    <scope>NUCLEOTIDE SEQUENCE</scope>
</reference>
<proteinExistence type="predicted"/>
<dbReference type="AlphaFoldDB" id="A0A0E9TZ63"/>
<sequence>MCIIKLNRHMKSTTDTQFVAFVLNYRLYRFRYR</sequence>